<dbReference type="EMBL" id="WVUK01000058">
    <property type="protein sequence ID" value="KAF7491733.1"/>
    <property type="molecule type" value="Genomic_DNA"/>
</dbReference>
<protein>
    <recommendedName>
        <fullName evidence="3 4">Nonsense-mediated mRNA decay factor SMG8</fullName>
    </recommendedName>
</protein>
<reference evidence="7" key="3">
    <citation type="submission" date="2022-06" db="UniProtKB">
        <authorList>
            <consortium name="EnsemblMetazoa"/>
        </authorList>
    </citation>
    <scope>IDENTIFICATION</scope>
</reference>
<dbReference type="InterPro" id="IPR019354">
    <property type="entry name" value="SMG8-like"/>
</dbReference>
<dbReference type="GO" id="GO:0000184">
    <property type="term" value="P:nuclear-transcribed mRNA catabolic process, nonsense-mediated decay"/>
    <property type="evidence" value="ECO:0007669"/>
    <property type="project" value="UniProtKB-UniRule"/>
</dbReference>
<reference evidence="8" key="1">
    <citation type="journal article" date="2020" name="PLoS Negl. Trop. Dis.">
        <title>High-quality nuclear genome for Sarcoptes scabiei-A critical resource for a neglected parasite.</title>
        <authorList>
            <person name="Korhonen P.K."/>
            <person name="Gasser R.B."/>
            <person name="Ma G."/>
            <person name="Wang T."/>
            <person name="Stroehlein A.J."/>
            <person name="Young N.D."/>
            <person name="Ang C.S."/>
            <person name="Fernando D.D."/>
            <person name="Lu H.C."/>
            <person name="Taylor S."/>
            <person name="Reynolds S.L."/>
            <person name="Mofiz E."/>
            <person name="Najaraj S.H."/>
            <person name="Gowda H."/>
            <person name="Madugundu A."/>
            <person name="Renuse S."/>
            <person name="Holt D."/>
            <person name="Pandey A."/>
            <person name="Papenfuss A.T."/>
            <person name="Fischer K."/>
        </authorList>
    </citation>
    <scope>NUCLEOTIDE SEQUENCE [LARGE SCALE GENOMIC DNA]</scope>
</reference>
<evidence type="ECO:0000256" key="4">
    <source>
        <dbReference type="RuleBase" id="RU367133"/>
    </source>
</evidence>
<organism evidence="6">
    <name type="scientific">Sarcoptes scabiei</name>
    <name type="common">Itch mite</name>
    <name type="synonym">Acarus scabiei</name>
    <dbReference type="NCBI Taxonomy" id="52283"/>
    <lineage>
        <taxon>Eukaryota</taxon>
        <taxon>Metazoa</taxon>
        <taxon>Ecdysozoa</taxon>
        <taxon>Arthropoda</taxon>
        <taxon>Chelicerata</taxon>
        <taxon>Arachnida</taxon>
        <taxon>Acari</taxon>
        <taxon>Acariformes</taxon>
        <taxon>Sarcoptiformes</taxon>
        <taxon>Astigmata</taxon>
        <taxon>Psoroptidia</taxon>
        <taxon>Sarcoptoidea</taxon>
        <taxon>Sarcoptidae</taxon>
        <taxon>Sarcoptinae</taxon>
        <taxon>Sarcoptes</taxon>
    </lineage>
</organism>
<evidence type="ECO:0000256" key="3">
    <source>
        <dbReference type="ARBA" id="ARBA00029509"/>
    </source>
</evidence>
<evidence type="ECO:0000256" key="1">
    <source>
        <dbReference type="ARBA" id="ARBA00006443"/>
    </source>
</evidence>
<dbReference type="OrthoDB" id="63589at2759"/>
<evidence type="ECO:0000256" key="5">
    <source>
        <dbReference type="SAM" id="MobiDB-lite"/>
    </source>
</evidence>
<sequence length="980" mass="112502">MKSESRNSNDLGLVIKEKSKSIEENVSKESWKSSDSRNFSLFSSDNEKISNVLRLIENKISMDGTDNGCVISIIGKSSLNAFNSKANYVPDWVDQNIFDSRSQDRFSLFEDNFIQIDGCYDINNRMVLLHLTSVFDTWAALKIFENLEKKIIEKGFLSILPDLLSDLFKSLLLLFYVSDIIIVTNPAPRFDISIINILRIINSTRTKLQPFVAEMLSNLDKNLLNYGKNPSLPEILFLFEAYNGYDFIKESNVKQYIKQLEQQILRLLRKTKLINSLFTISSLNSFVFVATESSRISDYDEYFSNEIFRQCGFDDNDLGNYYLDPDFTKEKNDERTFSKFIQPHLNSVNKHSSKEQSSSRSIERNRTKLFCKTFLAFKNLIFQQKYSGISSEKKRNLQKILDSLSFTLDVDNRFSEARCQKMVSTAVEFYKENLPSHYNQATHEHKLMLALQHFTTEARGPAIYKYIQIIQNDCIAFWSNGRKMCEELSLTGNNCCNKLHRLPHDDFIDQQETTIAMNENNNLPILTHNSMVKLISACDCGRRQANRDDPFTTKNGNYDFYLKMRFKCHTCRSIVRYNFNVYKSNFDLEAFSSSQNMTSKSENQDSPLTKLFSDLNLTQDSDSEHKNDSEIVNNDLSDDENLSINGDSISYNNDDSDNNENSDKSKVKQTDSSLTSKEKVRINSRNCSNEKSRSSSTSQSSDGDDFFEKNFSSDEELIENLNESQSPIKEILDVKALPPMINTLCADNVPARFASWSLVCFGSSSIYSHNLGLQDQQGFIKGSHYLLPWNVTVFVQHSNRAPLWEGKRPRGIKHKRTVKDGTRFTVKVFLGVEYECLKGHRFICSGPDQVHKASTFKFKETADIVAKNDMPLYIQCICSRSDKICMAQLMRIHVVTPKAPVHVTLNPMVQVTPNSNLLFYPGNRSPIKLSQSSYWVLRLPMIYETCNGPLRFPNQESPPYCRLLKGCYDVAENQKKQSIT</sequence>
<feature type="compositionally biased region" description="Low complexity" evidence="5">
    <location>
        <begin position="643"/>
        <end position="653"/>
    </location>
</feature>
<evidence type="ECO:0000313" key="7">
    <source>
        <dbReference type="EnsemblMetazoa" id="KAF7491733.1"/>
    </source>
</evidence>
<gene>
    <name evidence="6" type="ORF">SSS_4852</name>
</gene>
<reference evidence="6" key="2">
    <citation type="submission" date="2020-01" db="EMBL/GenBank/DDBJ databases">
        <authorList>
            <person name="Korhonen P.K.K."/>
            <person name="Guangxu M.G."/>
            <person name="Wang T.W."/>
            <person name="Stroehlein A.J.S."/>
            <person name="Young N.D."/>
            <person name="Ang C.-S.A."/>
            <person name="Fernando D.W.F."/>
            <person name="Lu H.L."/>
            <person name="Taylor S.T."/>
            <person name="Ehtesham M.E.M."/>
            <person name="Najaraj S.H.N."/>
            <person name="Harsha G.H.G."/>
            <person name="Madugundu A.M."/>
            <person name="Renuse S.R."/>
            <person name="Holt D.H."/>
            <person name="Pandey A.P."/>
            <person name="Papenfuss A.P."/>
            <person name="Gasser R.B.G."/>
            <person name="Fischer K.F."/>
        </authorList>
    </citation>
    <scope>NUCLEOTIDE SEQUENCE</scope>
    <source>
        <strain evidence="6">SSS_KF_BRIS2020</strain>
    </source>
</reference>
<comment type="similarity">
    <text evidence="1 4">Belongs to the SMG8 family.</text>
</comment>
<accession>A0A834R895</accession>
<keyword evidence="8" id="KW-1185">Reference proteome</keyword>
<dbReference type="EnsemblMetazoa" id="SSS_4852s_mrna">
    <property type="protein sequence ID" value="KAF7491733.1"/>
    <property type="gene ID" value="SSS_4852"/>
</dbReference>
<feature type="region of interest" description="Disordered" evidence="5">
    <location>
        <begin position="619"/>
        <end position="706"/>
    </location>
</feature>
<dbReference type="PANTHER" id="PTHR13091">
    <property type="entry name" value="AMPLIFIED IN BREAST CANCER 2-RELATED"/>
    <property type="match status" value="1"/>
</dbReference>
<name>A0A834R895_SARSC</name>
<evidence type="ECO:0000256" key="2">
    <source>
        <dbReference type="ARBA" id="ARBA00023161"/>
    </source>
</evidence>
<dbReference type="AlphaFoldDB" id="A0A834R895"/>
<keyword evidence="2 4" id="KW-0866">Nonsense-mediated mRNA decay</keyword>
<evidence type="ECO:0000313" key="6">
    <source>
        <dbReference type="EMBL" id="KAF7491733.1"/>
    </source>
</evidence>
<dbReference type="PANTHER" id="PTHR13091:SF0">
    <property type="entry name" value="NONSENSE-MEDIATED MRNA DECAY FACTOR SMG8"/>
    <property type="match status" value="1"/>
</dbReference>
<proteinExistence type="inferred from homology"/>
<dbReference type="Proteomes" id="UP000070412">
    <property type="component" value="Unassembled WGS sequence"/>
</dbReference>
<comment type="function">
    <text evidence="4">Involved in nonsense-mediated decay (NMD) of mRNAs containing premature stop codons.</text>
</comment>
<dbReference type="Pfam" id="PF10220">
    <property type="entry name" value="Smg8_Smg9"/>
    <property type="match status" value="1"/>
</dbReference>
<evidence type="ECO:0000313" key="8">
    <source>
        <dbReference type="Proteomes" id="UP000070412"/>
    </source>
</evidence>